<proteinExistence type="predicted"/>
<keyword evidence="3" id="KW-1185">Reference proteome</keyword>
<evidence type="ECO:0000259" key="1">
    <source>
        <dbReference type="Pfam" id="PF25273"/>
    </source>
</evidence>
<gene>
    <name evidence="2" type="ORF">FWK35_00018137</name>
</gene>
<dbReference type="PANTHER" id="PTHR10773:SF19">
    <property type="match status" value="1"/>
</dbReference>
<dbReference type="OrthoDB" id="6629708at2759"/>
<comment type="caution">
    <text evidence="2">The sequence shown here is derived from an EMBL/GenBank/DDBJ whole genome shotgun (WGS) entry which is preliminary data.</text>
</comment>
<dbReference type="AlphaFoldDB" id="A0A6G0Y3A9"/>
<name>A0A6G0Y3A9_APHCR</name>
<dbReference type="EMBL" id="VUJU01006528">
    <property type="protein sequence ID" value="KAF0748323.1"/>
    <property type="molecule type" value="Genomic_DNA"/>
</dbReference>
<accession>A0A6G0Y3A9</accession>
<dbReference type="Proteomes" id="UP000478052">
    <property type="component" value="Unassembled WGS sequence"/>
</dbReference>
<protein>
    <recommendedName>
        <fullName evidence="1">DUF7869 domain-containing protein</fullName>
    </recommendedName>
</protein>
<dbReference type="InterPro" id="IPR057191">
    <property type="entry name" value="DUF7869"/>
</dbReference>
<dbReference type="Pfam" id="PF25273">
    <property type="entry name" value="DUF7869"/>
    <property type="match status" value="1"/>
</dbReference>
<evidence type="ECO:0000313" key="3">
    <source>
        <dbReference type="Proteomes" id="UP000478052"/>
    </source>
</evidence>
<sequence>MLSNTADNDTDVSCYSYSVDELYEAVENSSKLVTRQTTVKKTISKPASLNLNVSNELDCNSEININNIEIFEFNELNNDNMKIIPNYENETESVTNHNIIADIIHDDDTNKSSLEHNNNNNIQNNKDINVSVEENDTISQNIGRKRSKKANSEAWSRNDAKCKRIRGEAYLGYRRKEKQSTLNILHDTPREERQMGPPCQSKICKQWKTRFCSEIKCDDRLKIFNHFWKDLVCWKEKQIYILSLIELVEPKQRTTKSLTSRRSGTYFYYLKVGNSKFCVCRNMFLNTFGLKESTIRYWLQRESLSENILPRNVREDLGIVDEEIECVMETENDVSIGHKKGFSRRAKKYKNEYLKQFFNKLPKLPSHYCRKSTRKLYLQTDITSIAHLYNIYCDACKIDNEEPLSRKKFVNVYNDKNLSIFMPKKDQCDKCCEYKVNNVSEEEYQKHIARKNQAREEKNRDKISAESGECHTFTCDLMAVQLLPYCQASALYYKMKLAVHNYTIYNLSTHEAICYWFDESQCDLVASVFASCLVDTIEKTLNTSLKPVIIYTDGCTAQNRNSVLSNALLHLSIKYNIDITQKYLEKGHTQMECDSVHSVIERKMKTTDHYLPSQLCNLATEARRYPFPYKNKLLEFSFFSDYSIKNLMIYDSIRPGKKSFDPVVTDIRVLKYCAKGVILYKINYNDDFTEMPRRPNKIDMQNV</sequence>
<feature type="domain" description="DUF7869" evidence="1">
    <location>
        <begin position="515"/>
        <end position="623"/>
    </location>
</feature>
<dbReference type="PANTHER" id="PTHR10773">
    <property type="entry name" value="DNA-DIRECTED RNA POLYMERASES I, II, AND III SUBUNIT RPABC2"/>
    <property type="match status" value="1"/>
</dbReference>
<organism evidence="2 3">
    <name type="scientific">Aphis craccivora</name>
    <name type="common">Cowpea aphid</name>
    <dbReference type="NCBI Taxonomy" id="307492"/>
    <lineage>
        <taxon>Eukaryota</taxon>
        <taxon>Metazoa</taxon>
        <taxon>Ecdysozoa</taxon>
        <taxon>Arthropoda</taxon>
        <taxon>Hexapoda</taxon>
        <taxon>Insecta</taxon>
        <taxon>Pterygota</taxon>
        <taxon>Neoptera</taxon>
        <taxon>Paraneoptera</taxon>
        <taxon>Hemiptera</taxon>
        <taxon>Sternorrhyncha</taxon>
        <taxon>Aphidomorpha</taxon>
        <taxon>Aphidoidea</taxon>
        <taxon>Aphididae</taxon>
        <taxon>Aphidini</taxon>
        <taxon>Aphis</taxon>
        <taxon>Aphis</taxon>
    </lineage>
</organism>
<reference evidence="2 3" key="1">
    <citation type="submission" date="2019-08" db="EMBL/GenBank/DDBJ databases">
        <title>Whole genome of Aphis craccivora.</title>
        <authorList>
            <person name="Voronova N.V."/>
            <person name="Shulinski R.S."/>
            <person name="Bandarenka Y.V."/>
            <person name="Zhorov D.G."/>
            <person name="Warner D."/>
        </authorList>
    </citation>
    <scope>NUCLEOTIDE SEQUENCE [LARGE SCALE GENOMIC DNA]</scope>
    <source>
        <strain evidence="2">180601</strain>
        <tissue evidence="2">Whole Body</tissue>
    </source>
</reference>
<evidence type="ECO:0000313" key="2">
    <source>
        <dbReference type="EMBL" id="KAF0748323.1"/>
    </source>
</evidence>